<proteinExistence type="predicted"/>
<reference evidence="2" key="1">
    <citation type="submission" date="2020-04" db="EMBL/GenBank/DDBJ databases">
        <authorList>
            <person name="Chiriac C."/>
            <person name="Salcher M."/>
            <person name="Ghai R."/>
            <person name="Kavagutti S V."/>
        </authorList>
    </citation>
    <scope>NUCLEOTIDE SEQUENCE</scope>
</reference>
<organism evidence="2">
    <name type="scientific">uncultured Caudovirales phage</name>
    <dbReference type="NCBI Taxonomy" id="2100421"/>
    <lineage>
        <taxon>Viruses</taxon>
        <taxon>Duplodnaviria</taxon>
        <taxon>Heunggongvirae</taxon>
        <taxon>Uroviricota</taxon>
        <taxon>Caudoviricetes</taxon>
        <taxon>Peduoviridae</taxon>
        <taxon>Maltschvirus</taxon>
        <taxon>Maltschvirus maltsch</taxon>
    </lineage>
</organism>
<sequence>MKATTTASIKFMRLKRKLALPHWQAVGLLESLWVFAMANAMDGAIGRHSNEDIAAALEWSGDPDQMILALVETGWLDRHPDARLAIHDWEEHCPTYVKGIMSRKGKAFVSSVPLSTPLSGQPSAPPSSQPSTPLDPTEKPSQSSDLPILGLPIQSLPILGKGGQAVVPAPTENPVHELTTAWNFYAAKPRPGNETFQAIIDTFSDALRRGMSPALILAAIEDPKRVRSEPLFRFTDRELTPQQRRGPAAPKSTEELLTNMATDPRQREVLEVAYNGRN</sequence>
<evidence type="ECO:0000313" key="2">
    <source>
        <dbReference type="EMBL" id="CAB4165240.1"/>
    </source>
</evidence>
<gene>
    <name evidence="2" type="ORF">UFOVP822_27</name>
</gene>
<evidence type="ECO:0000256" key="1">
    <source>
        <dbReference type="SAM" id="MobiDB-lite"/>
    </source>
</evidence>
<dbReference type="EMBL" id="LR796775">
    <property type="protein sequence ID" value="CAB4165240.1"/>
    <property type="molecule type" value="Genomic_DNA"/>
</dbReference>
<feature type="region of interest" description="Disordered" evidence="1">
    <location>
        <begin position="112"/>
        <end position="147"/>
    </location>
</feature>
<name>A0A6J5NZY8_9CAUD</name>
<feature type="region of interest" description="Disordered" evidence="1">
    <location>
        <begin position="240"/>
        <end position="262"/>
    </location>
</feature>
<protein>
    <submittedName>
        <fullName evidence="2">Uncharacterized protein</fullName>
    </submittedName>
</protein>
<accession>A0A6J5NZY8</accession>